<keyword evidence="9" id="KW-0862">Zinc</keyword>
<evidence type="ECO:0000313" key="17">
    <source>
        <dbReference type="Proteomes" id="UP000824890"/>
    </source>
</evidence>
<dbReference type="InterPro" id="IPR013083">
    <property type="entry name" value="Znf_RING/FYVE/PHD"/>
</dbReference>
<evidence type="ECO:0000256" key="10">
    <source>
        <dbReference type="ARBA" id="ARBA00022989"/>
    </source>
</evidence>
<dbReference type="PANTHER" id="PTHR45977:SF29">
    <property type="entry name" value="RING-TYPE DOMAIN-CONTAINING PROTEIN"/>
    <property type="match status" value="1"/>
</dbReference>
<evidence type="ECO:0000256" key="11">
    <source>
        <dbReference type="ARBA" id="ARBA00023136"/>
    </source>
</evidence>
<evidence type="ECO:0000256" key="12">
    <source>
        <dbReference type="PROSITE-ProRule" id="PRU00175"/>
    </source>
</evidence>
<accession>A0ABQ8CW85</accession>
<protein>
    <recommendedName>
        <fullName evidence="3">RING-type E3 ubiquitin transferase</fullName>
        <ecNumber evidence="3">2.3.2.27</ecNumber>
    </recommendedName>
</protein>
<dbReference type="SUPFAM" id="SSF57850">
    <property type="entry name" value="RING/U-box"/>
    <property type="match status" value="1"/>
</dbReference>
<comment type="subcellular location">
    <subcellularLocation>
        <location evidence="2">Membrane</location>
        <topology evidence="2">Multi-pass membrane protein</topology>
    </subcellularLocation>
</comment>
<keyword evidence="4" id="KW-0808">Transferase</keyword>
<dbReference type="Gene3D" id="3.30.40.10">
    <property type="entry name" value="Zinc/RING finger domain, C3HC4 (zinc finger)"/>
    <property type="match status" value="1"/>
</dbReference>
<sequence>MSTENNNTSSPPPPPSSDAIDPAPLLLSGDENEGSNGNGGGEQRRSSSVRRPGLREAARLLSRASSGGGRAMREPSMVVREAAAEQLEERQSDWAYSKPIVVLDIVWNLAFVSVAGAVLVMARNEHPMMPLRVWLLGYALQCVLHMCCKASGICKHNVFIHLVDHWILLGICWWPRASTRISADLLAVCRLSWFRCVLRCLLRCVGLRYWHCCLLLPPMYHCSFIRCCGSGTCRSQFILYRNISQLRFAICFNDEKQEGASKEDIEQLTKFKFRKVGGDVNKHAGDEAQGNAEGVMTECGTDSPVEHTILQEDAECCICLCAYEDGSELRELPCGHHFHCSCVDKWLYINATCPLCKYDILKSSNLDREEV</sequence>
<evidence type="ECO:0000256" key="4">
    <source>
        <dbReference type="ARBA" id="ARBA00022679"/>
    </source>
</evidence>
<gene>
    <name evidence="16" type="ORF">HID58_021376</name>
</gene>
<evidence type="ECO:0000256" key="3">
    <source>
        <dbReference type="ARBA" id="ARBA00012483"/>
    </source>
</evidence>
<keyword evidence="5 14" id="KW-0812">Transmembrane</keyword>
<reference evidence="16 17" key="1">
    <citation type="submission" date="2021-05" db="EMBL/GenBank/DDBJ databases">
        <title>Genome Assembly of Synthetic Allotetraploid Brassica napus Reveals Homoeologous Exchanges between Subgenomes.</title>
        <authorList>
            <person name="Davis J.T."/>
        </authorList>
    </citation>
    <scope>NUCLEOTIDE SEQUENCE [LARGE SCALE GENOMIC DNA]</scope>
    <source>
        <strain evidence="17">cv. Da-Ae</strain>
        <tissue evidence="16">Seedling</tissue>
    </source>
</reference>
<keyword evidence="7 12" id="KW-0863">Zinc-finger</keyword>
<feature type="domain" description="RING-type" evidence="15">
    <location>
        <begin position="316"/>
        <end position="357"/>
    </location>
</feature>
<evidence type="ECO:0000256" key="14">
    <source>
        <dbReference type="SAM" id="Phobius"/>
    </source>
</evidence>
<feature type="region of interest" description="Disordered" evidence="13">
    <location>
        <begin position="1"/>
        <end position="53"/>
    </location>
</feature>
<dbReference type="CDD" id="cd16454">
    <property type="entry name" value="RING-H2_PA-TM-RING"/>
    <property type="match status" value="1"/>
</dbReference>
<dbReference type="EC" id="2.3.2.27" evidence="3"/>
<dbReference type="Proteomes" id="UP000824890">
    <property type="component" value="Unassembled WGS sequence"/>
</dbReference>
<dbReference type="EMBL" id="JAGKQM010000006">
    <property type="protein sequence ID" value="KAH0921358.1"/>
    <property type="molecule type" value="Genomic_DNA"/>
</dbReference>
<dbReference type="PROSITE" id="PS50089">
    <property type="entry name" value="ZF_RING_2"/>
    <property type="match status" value="1"/>
</dbReference>
<evidence type="ECO:0000256" key="8">
    <source>
        <dbReference type="ARBA" id="ARBA00022786"/>
    </source>
</evidence>
<dbReference type="SMART" id="SM00184">
    <property type="entry name" value="RING"/>
    <property type="match status" value="1"/>
</dbReference>
<dbReference type="InterPro" id="IPR001841">
    <property type="entry name" value="Znf_RING"/>
</dbReference>
<evidence type="ECO:0000256" key="6">
    <source>
        <dbReference type="ARBA" id="ARBA00022723"/>
    </source>
</evidence>
<keyword evidence="8" id="KW-0833">Ubl conjugation pathway</keyword>
<keyword evidence="10 14" id="KW-1133">Transmembrane helix</keyword>
<dbReference type="PANTHER" id="PTHR45977">
    <property type="entry name" value="TARGET OF ERK KINASE MPK-1"/>
    <property type="match status" value="1"/>
</dbReference>
<evidence type="ECO:0000259" key="15">
    <source>
        <dbReference type="PROSITE" id="PS50089"/>
    </source>
</evidence>
<name>A0ABQ8CW85_BRANA</name>
<evidence type="ECO:0000256" key="9">
    <source>
        <dbReference type="ARBA" id="ARBA00022833"/>
    </source>
</evidence>
<organism evidence="16 17">
    <name type="scientific">Brassica napus</name>
    <name type="common">Rape</name>
    <dbReference type="NCBI Taxonomy" id="3708"/>
    <lineage>
        <taxon>Eukaryota</taxon>
        <taxon>Viridiplantae</taxon>
        <taxon>Streptophyta</taxon>
        <taxon>Embryophyta</taxon>
        <taxon>Tracheophyta</taxon>
        <taxon>Spermatophyta</taxon>
        <taxon>Magnoliopsida</taxon>
        <taxon>eudicotyledons</taxon>
        <taxon>Gunneridae</taxon>
        <taxon>Pentapetalae</taxon>
        <taxon>rosids</taxon>
        <taxon>malvids</taxon>
        <taxon>Brassicales</taxon>
        <taxon>Brassicaceae</taxon>
        <taxon>Brassiceae</taxon>
        <taxon>Brassica</taxon>
    </lineage>
</organism>
<evidence type="ECO:0000313" key="16">
    <source>
        <dbReference type="EMBL" id="KAH0921358.1"/>
    </source>
</evidence>
<keyword evidence="11 14" id="KW-0472">Membrane</keyword>
<keyword evidence="6" id="KW-0479">Metal-binding</keyword>
<evidence type="ECO:0000256" key="1">
    <source>
        <dbReference type="ARBA" id="ARBA00000900"/>
    </source>
</evidence>
<evidence type="ECO:0000256" key="5">
    <source>
        <dbReference type="ARBA" id="ARBA00022692"/>
    </source>
</evidence>
<evidence type="ECO:0000256" key="13">
    <source>
        <dbReference type="SAM" id="MobiDB-lite"/>
    </source>
</evidence>
<evidence type="ECO:0000256" key="7">
    <source>
        <dbReference type="ARBA" id="ARBA00022771"/>
    </source>
</evidence>
<comment type="caution">
    <text evidence="16">The sequence shown here is derived from an EMBL/GenBank/DDBJ whole genome shotgun (WGS) entry which is preliminary data.</text>
</comment>
<comment type="catalytic activity">
    <reaction evidence="1">
        <text>S-ubiquitinyl-[E2 ubiquitin-conjugating enzyme]-L-cysteine + [acceptor protein]-L-lysine = [E2 ubiquitin-conjugating enzyme]-L-cysteine + N(6)-ubiquitinyl-[acceptor protein]-L-lysine.</text>
        <dbReference type="EC" id="2.3.2.27"/>
    </reaction>
</comment>
<dbReference type="Pfam" id="PF13639">
    <property type="entry name" value="zf-RING_2"/>
    <property type="match status" value="1"/>
</dbReference>
<keyword evidence="17" id="KW-1185">Reference proteome</keyword>
<feature type="transmembrane region" description="Helical" evidence="14">
    <location>
        <begin position="100"/>
        <end position="122"/>
    </location>
</feature>
<proteinExistence type="predicted"/>
<evidence type="ECO:0000256" key="2">
    <source>
        <dbReference type="ARBA" id="ARBA00004141"/>
    </source>
</evidence>